<dbReference type="Gramene" id="OIT21027">
    <property type="protein sequence ID" value="OIT21027"/>
    <property type="gene ID" value="A4A49_35864"/>
</dbReference>
<evidence type="ECO:0000313" key="5">
    <source>
        <dbReference type="Proteomes" id="UP000187609"/>
    </source>
</evidence>
<dbReference type="PROSITE" id="PS50102">
    <property type="entry name" value="RRM"/>
    <property type="match status" value="1"/>
</dbReference>
<feature type="domain" description="RRM" evidence="3">
    <location>
        <begin position="253"/>
        <end position="352"/>
    </location>
</feature>
<dbReference type="Gene3D" id="3.30.70.330">
    <property type="match status" value="1"/>
</dbReference>
<feature type="region of interest" description="Disordered" evidence="2">
    <location>
        <begin position="138"/>
        <end position="183"/>
    </location>
</feature>
<dbReference type="AlphaFoldDB" id="A0A1J6KDX9"/>
<dbReference type="InterPro" id="IPR012677">
    <property type="entry name" value="Nucleotide-bd_a/b_plait_sf"/>
</dbReference>
<dbReference type="SMR" id="A0A1J6KDX9"/>
<feature type="compositionally biased region" description="Pro residues" evidence="2">
    <location>
        <begin position="67"/>
        <end position="89"/>
    </location>
</feature>
<dbReference type="InterPro" id="IPR035979">
    <property type="entry name" value="RBD_domain_sf"/>
</dbReference>
<gene>
    <name evidence="4" type="primary">PLA2_1</name>
    <name evidence="4" type="ORF">A4A49_35864</name>
</gene>
<accession>A0A1J6KDX9</accession>
<proteinExistence type="predicted"/>
<evidence type="ECO:0000256" key="1">
    <source>
        <dbReference type="PROSITE-ProRule" id="PRU00176"/>
    </source>
</evidence>
<protein>
    <submittedName>
        <fullName evidence="4">Protein terminal ear1-like protein</fullName>
    </submittedName>
</protein>
<evidence type="ECO:0000256" key="2">
    <source>
        <dbReference type="SAM" id="MobiDB-lite"/>
    </source>
</evidence>
<dbReference type="Proteomes" id="UP000187609">
    <property type="component" value="Unassembled WGS sequence"/>
</dbReference>
<name>A0A1J6KDX9_NICAT</name>
<dbReference type="EMBL" id="MJEQ01004672">
    <property type="protein sequence ID" value="OIT21027.1"/>
    <property type="molecule type" value="Genomic_DNA"/>
</dbReference>
<feature type="compositionally biased region" description="Polar residues" evidence="2">
    <location>
        <begin position="92"/>
        <end position="108"/>
    </location>
</feature>
<sequence>MAGRRSILNPQAPEYTPVFYTNTVNIPQPSLPYHFPTAYVPFTHINQQSPSPFSVAPSHYPATSLYKPPPPLPPPPSSFPAVDPPPPEVAPSTLTSDSPTHYLSNSRYAQPPLLPTVDAPPQEVVPISFTSDSPTHYLPNSLYTSAPPSPAVDPPPLEISRPSVRHAPRNIPPRLMDRENSRPRLPRMRSVYVPRQRGRGFSRGSCSNEGFVQRKMENERSQGQGVCYGKWSQNNKLQKHDVIPLTLSQNNTTTVMIKNIPYSYSRDMLMQFLDQHCSVENEKANDSNGQNIVSAYDFLYLPMDFKNKRSRGYAFVNFTDQRAVWNFFGAFNNKLNVFPGSPRSVKIVTAKIQGKEALLKRFKDAMFDCESKGFLPVIFSPPRDGSGELVNMITVGKCRVTSPSYSHSR</sequence>
<dbReference type="GO" id="GO:0003723">
    <property type="term" value="F:RNA binding"/>
    <property type="evidence" value="ECO:0007669"/>
    <property type="project" value="UniProtKB-UniRule"/>
</dbReference>
<feature type="compositionally biased region" description="Pro residues" evidence="2">
    <location>
        <begin position="147"/>
        <end position="157"/>
    </location>
</feature>
<evidence type="ECO:0000259" key="3">
    <source>
        <dbReference type="PROSITE" id="PS50102"/>
    </source>
</evidence>
<comment type="caution">
    <text evidence="4">The sequence shown here is derived from an EMBL/GenBank/DDBJ whole genome shotgun (WGS) entry which is preliminary data.</text>
</comment>
<organism evidence="4 5">
    <name type="scientific">Nicotiana attenuata</name>
    <name type="common">Coyote tobacco</name>
    <dbReference type="NCBI Taxonomy" id="49451"/>
    <lineage>
        <taxon>Eukaryota</taxon>
        <taxon>Viridiplantae</taxon>
        <taxon>Streptophyta</taxon>
        <taxon>Embryophyta</taxon>
        <taxon>Tracheophyta</taxon>
        <taxon>Spermatophyta</taxon>
        <taxon>Magnoliopsida</taxon>
        <taxon>eudicotyledons</taxon>
        <taxon>Gunneridae</taxon>
        <taxon>Pentapetalae</taxon>
        <taxon>asterids</taxon>
        <taxon>lamiids</taxon>
        <taxon>Solanales</taxon>
        <taxon>Solanaceae</taxon>
        <taxon>Nicotianoideae</taxon>
        <taxon>Nicotianeae</taxon>
        <taxon>Nicotiana</taxon>
    </lineage>
</organism>
<keyword evidence="5" id="KW-1185">Reference proteome</keyword>
<dbReference type="InterPro" id="IPR007201">
    <property type="entry name" value="Mei2-like_Rrm_C"/>
</dbReference>
<keyword evidence="1" id="KW-0694">RNA-binding</keyword>
<feature type="region of interest" description="Disordered" evidence="2">
    <location>
        <begin position="66"/>
        <end position="119"/>
    </location>
</feature>
<evidence type="ECO:0000313" key="4">
    <source>
        <dbReference type="EMBL" id="OIT21027.1"/>
    </source>
</evidence>
<dbReference type="Pfam" id="PF04059">
    <property type="entry name" value="RRM_2"/>
    <property type="match status" value="1"/>
</dbReference>
<dbReference type="OMA" id="QAPEYTP"/>
<dbReference type="InterPro" id="IPR000504">
    <property type="entry name" value="RRM_dom"/>
</dbReference>
<reference evidence="4" key="1">
    <citation type="submission" date="2016-11" db="EMBL/GenBank/DDBJ databases">
        <title>The genome of Nicotiana attenuata.</title>
        <authorList>
            <person name="Xu S."/>
            <person name="Brockmoeller T."/>
            <person name="Gaquerel E."/>
            <person name="Navarro A."/>
            <person name="Kuhl H."/>
            <person name="Gase K."/>
            <person name="Ling Z."/>
            <person name="Zhou W."/>
            <person name="Kreitzer C."/>
            <person name="Stanke M."/>
            <person name="Tang H."/>
            <person name="Lyons E."/>
            <person name="Pandey P."/>
            <person name="Pandey S.P."/>
            <person name="Timmermann B."/>
            <person name="Baldwin I.T."/>
        </authorList>
    </citation>
    <scope>NUCLEOTIDE SEQUENCE [LARGE SCALE GENOMIC DNA]</scope>
    <source>
        <strain evidence="4">UT</strain>
    </source>
</reference>
<dbReference type="SUPFAM" id="SSF54928">
    <property type="entry name" value="RNA-binding domain, RBD"/>
    <property type="match status" value="1"/>
</dbReference>